<protein>
    <recommendedName>
        <fullName evidence="3">YhjD</fullName>
    </recommendedName>
</protein>
<organism evidence="1 2">
    <name type="scientific">Bacillus nakamurai</name>
    <dbReference type="NCBI Taxonomy" id="1793963"/>
    <lineage>
        <taxon>Bacteria</taxon>
        <taxon>Bacillati</taxon>
        <taxon>Bacillota</taxon>
        <taxon>Bacilli</taxon>
        <taxon>Bacillales</taxon>
        <taxon>Bacillaceae</taxon>
        <taxon>Bacillus</taxon>
    </lineage>
</organism>
<dbReference type="Pfam" id="PF26325">
    <property type="entry name" value="YhjD"/>
    <property type="match status" value="1"/>
</dbReference>
<dbReference type="InterPro" id="IPR058600">
    <property type="entry name" value="YhjD-like"/>
</dbReference>
<dbReference type="EMBL" id="LSBA01000016">
    <property type="protein sequence ID" value="KXZ18824.1"/>
    <property type="molecule type" value="Genomic_DNA"/>
</dbReference>
<dbReference type="Proteomes" id="UP000075430">
    <property type="component" value="Unassembled WGS sequence"/>
</dbReference>
<evidence type="ECO:0000313" key="1">
    <source>
        <dbReference type="EMBL" id="KXZ18824.1"/>
    </source>
</evidence>
<evidence type="ECO:0008006" key="3">
    <source>
        <dbReference type="Google" id="ProtNLM"/>
    </source>
</evidence>
<proteinExistence type="predicted"/>
<name>A0A150F802_9BACI</name>
<dbReference type="STRING" id="1793963.AXI58_15850"/>
<evidence type="ECO:0000313" key="2">
    <source>
        <dbReference type="Proteomes" id="UP000075430"/>
    </source>
</evidence>
<gene>
    <name evidence="1" type="ORF">AXI58_15850</name>
</gene>
<comment type="caution">
    <text evidence="1">The sequence shown here is derived from an EMBL/GenBank/DDBJ whole genome shotgun (WGS) entry which is preliminary data.</text>
</comment>
<dbReference type="RefSeq" id="WP_061521745.1">
    <property type="nucleotide sequence ID" value="NZ_JAJJBV010000004.1"/>
</dbReference>
<keyword evidence="2" id="KW-1185">Reference proteome</keyword>
<accession>A0A150F802</accession>
<dbReference type="OrthoDB" id="2988956at2"/>
<sequence length="119" mass="14119">MPNIQTDTINLIERGLFLPMAVTILNRDLEALDSCPFKLKQPYKQLISCSLKLAQKDLADVRKQLRKRKIKIYEEDRDEAFTLYVCTVNGYEEKHRYFNPRIREQVNTLLEYYLFAAKT</sequence>
<reference evidence="2" key="1">
    <citation type="submission" date="2016-02" db="EMBL/GenBank/DDBJ databases">
        <authorList>
            <person name="Dunlap C."/>
        </authorList>
    </citation>
    <scope>NUCLEOTIDE SEQUENCE [LARGE SCALE GENOMIC DNA]</scope>
    <source>
        <strain evidence="2">NRRL B-41092</strain>
    </source>
</reference>
<dbReference type="AlphaFoldDB" id="A0A150F802"/>